<dbReference type="FunFam" id="1.10.10.500:FF:000001">
    <property type="entry name" value="Prospero homeobox protein 1"/>
    <property type="match status" value="1"/>
</dbReference>
<dbReference type="GO" id="GO:0005737">
    <property type="term" value="C:cytoplasm"/>
    <property type="evidence" value="ECO:0007669"/>
    <property type="project" value="UniProtKB-ARBA"/>
</dbReference>
<evidence type="ECO:0000259" key="8">
    <source>
        <dbReference type="PROSITE" id="PS51818"/>
    </source>
</evidence>
<evidence type="ECO:0000256" key="3">
    <source>
        <dbReference type="ARBA" id="ARBA00023125"/>
    </source>
</evidence>
<dbReference type="GO" id="GO:0001945">
    <property type="term" value="P:lymph vessel development"/>
    <property type="evidence" value="ECO:0007669"/>
    <property type="project" value="UniProtKB-ARBA"/>
</dbReference>
<dbReference type="GO" id="GO:0005634">
    <property type="term" value="C:nucleus"/>
    <property type="evidence" value="ECO:0007669"/>
    <property type="project" value="UniProtKB-SubCell"/>
</dbReference>
<dbReference type="EMBL" id="VYZD01000169">
    <property type="protein sequence ID" value="NWR87168.1"/>
    <property type="molecule type" value="Genomic_DNA"/>
</dbReference>
<feature type="region of interest" description="Disordered" evidence="7">
    <location>
        <begin position="39"/>
        <end position="81"/>
    </location>
</feature>
<keyword evidence="3" id="KW-0238">DNA-binding</keyword>
<dbReference type="GO" id="GO:0048646">
    <property type="term" value="P:anatomical structure formation involved in morphogenesis"/>
    <property type="evidence" value="ECO:0007669"/>
    <property type="project" value="UniProtKB-ARBA"/>
</dbReference>
<dbReference type="AlphaFoldDB" id="A0A7K5AWP9"/>
<keyword evidence="10" id="KW-1185">Reference proteome</keyword>
<dbReference type="GO" id="GO:0007417">
    <property type="term" value="P:central nervous system development"/>
    <property type="evidence" value="ECO:0007669"/>
    <property type="project" value="UniProtKB-ARBA"/>
</dbReference>
<organism evidence="9 10">
    <name type="scientific">Furnarius figulus</name>
    <dbReference type="NCBI Taxonomy" id="463165"/>
    <lineage>
        <taxon>Eukaryota</taxon>
        <taxon>Metazoa</taxon>
        <taxon>Chordata</taxon>
        <taxon>Craniata</taxon>
        <taxon>Vertebrata</taxon>
        <taxon>Euteleostomi</taxon>
        <taxon>Archelosauria</taxon>
        <taxon>Archosauria</taxon>
        <taxon>Dinosauria</taxon>
        <taxon>Saurischia</taxon>
        <taxon>Theropoda</taxon>
        <taxon>Coelurosauria</taxon>
        <taxon>Aves</taxon>
        <taxon>Neognathae</taxon>
        <taxon>Neoaves</taxon>
        <taxon>Telluraves</taxon>
        <taxon>Australaves</taxon>
        <taxon>Passeriformes</taxon>
        <taxon>Furnariidae</taxon>
        <taxon>Furnarius</taxon>
    </lineage>
</organism>
<name>A0A7K5AWP9_9FURN</name>
<dbReference type="Gene3D" id="1.10.10.500">
    <property type="entry name" value="Homeo-prospero domain"/>
    <property type="match status" value="1"/>
</dbReference>
<evidence type="ECO:0000313" key="10">
    <source>
        <dbReference type="Proteomes" id="UP000529852"/>
    </source>
</evidence>
<dbReference type="Pfam" id="PF05044">
    <property type="entry name" value="HPD"/>
    <property type="match status" value="1"/>
</dbReference>
<evidence type="ECO:0000256" key="6">
    <source>
        <dbReference type="ARBA" id="ARBA00023242"/>
    </source>
</evidence>
<dbReference type="GO" id="GO:0048598">
    <property type="term" value="P:embryonic morphogenesis"/>
    <property type="evidence" value="ECO:0007669"/>
    <property type="project" value="UniProtKB-ARBA"/>
</dbReference>
<dbReference type="GO" id="GO:0070309">
    <property type="term" value="P:lens fiber cell morphogenesis"/>
    <property type="evidence" value="ECO:0007669"/>
    <property type="project" value="UniProtKB-ARBA"/>
</dbReference>
<dbReference type="PANTHER" id="PTHR12198">
    <property type="entry name" value="HOMEOBOX PROTEIN PROSPERO/PROX-1/CEH-26"/>
    <property type="match status" value="1"/>
</dbReference>
<keyword evidence="5" id="KW-0804">Transcription</keyword>
<dbReference type="GO" id="GO:0060042">
    <property type="term" value="P:retina morphogenesis in camera-type eye"/>
    <property type="evidence" value="ECO:0007669"/>
    <property type="project" value="UniProtKB-ARBA"/>
</dbReference>
<keyword evidence="4" id="KW-0371">Homeobox</keyword>
<dbReference type="InterPro" id="IPR039350">
    <property type="entry name" value="Prospero_homeodomain"/>
</dbReference>
<evidence type="ECO:0000313" key="9">
    <source>
        <dbReference type="EMBL" id="NWR87168.1"/>
    </source>
</evidence>
<accession>A0A7K5AWP9</accession>
<feature type="non-terminal residue" evidence="9">
    <location>
        <position position="543"/>
    </location>
</feature>
<dbReference type="InterPro" id="IPR023082">
    <property type="entry name" value="Homeo_prospero_dom"/>
</dbReference>
<dbReference type="SUPFAM" id="SSF46689">
    <property type="entry name" value="Homeodomain-like"/>
    <property type="match status" value="1"/>
</dbReference>
<dbReference type="PROSITE" id="PS51818">
    <property type="entry name" value="HOMEO_PROSPERO"/>
    <property type="match status" value="1"/>
</dbReference>
<feature type="compositionally biased region" description="Polar residues" evidence="7">
    <location>
        <begin position="133"/>
        <end position="144"/>
    </location>
</feature>
<evidence type="ECO:0000256" key="4">
    <source>
        <dbReference type="ARBA" id="ARBA00023155"/>
    </source>
</evidence>
<feature type="compositionally biased region" description="Basic and acidic residues" evidence="7">
    <location>
        <begin position="47"/>
        <end position="56"/>
    </location>
</feature>
<protein>
    <submittedName>
        <fullName evidence="9">PROX2 protein</fullName>
    </submittedName>
</protein>
<dbReference type="PANTHER" id="PTHR12198:SF5">
    <property type="entry name" value="PROSPERO HOMEOBOX PROTEIN 2"/>
    <property type="match status" value="1"/>
</dbReference>
<keyword evidence="2" id="KW-0805">Transcription regulation</keyword>
<feature type="domain" description="Prospero" evidence="8">
    <location>
        <begin position="386"/>
        <end position="543"/>
    </location>
</feature>
<dbReference type="GO" id="GO:0000981">
    <property type="term" value="F:DNA-binding transcription factor activity, RNA polymerase II-specific"/>
    <property type="evidence" value="ECO:0007669"/>
    <property type="project" value="TreeGrafter"/>
</dbReference>
<comment type="caution">
    <text evidence="9">The sequence shown here is derived from an EMBL/GenBank/DDBJ whole genome shotgun (WGS) entry which is preliminary data.</text>
</comment>
<evidence type="ECO:0000256" key="7">
    <source>
        <dbReference type="SAM" id="MobiDB-lite"/>
    </source>
</evidence>
<dbReference type="GO" id="GO:0000978">
    <property type="term" value="F:RNA polymerase II cis-regulatory region sequence-specific DNA binding"/>
    <property type="evidence" value="ECO:0007669"/>
    <property type="project" value="TreeGrafter"/>
</dbReference>
<evidence type="ECO:0000256" key="2">
    <source>
        <dbReference type="ARBA" id="ARBA00023015"/>
    </source>
</evidence>
<keyword evidence="6" id="KW-0539">Nucleus</keyword>
<evidence type="ECO:0000256" key="5">
    <source>
        <dbReference type="ARBA" id="ARBA00023163"/>
    </source>
</evidence>
<dbReference type="InterPro" id="IPR009057">
    <property type="entry name" value="Homeodomain-like_sf"/>
</dbReference>
<dbReference type="GO" id="GO:0070365">
    <property type="term" value="P:hepatocyte differentiation"/>
    <property type="evidence" value="ECO:0007669"/>
    <property type="project" value="UniProtKB-ARBA"/>
</dbReference>
<comment type="subcellular location">
    <subcellularLocation>
        <location evidence="1">Nucleus</location>
    </subcellularLocation>
</comment>
<feature type="region of interest" description="Disordered" evidence="7">
    <location>
        <begin position="112"/>
        <end position="147"/>
    </location>
</feature>
<dbReference type="InterPro" id="IPR037131">
    <property type="entry name" value="Homeo_prospero_dom_sf"/>
</dbReference>
<dbReference type="GO" id="GO:0035295">
    <property type="term" value="P:tube development"/>
    <property type="evidence" value="ECO:0007669"/>
    <property type="project" value="UniProtKB-ARBA"/>
</dbReference>
<evidence type="ECO:0000256" key="1">
    <source>
        <dbReference type="ARBA" id="ARBA00004123"/>
    </source>
</evidence>
<sequence>DGDQLSDQHLRAKRARVESIIQGISLPPTPQAFGTNLEAAFRHERKRGGEMPQENKRKPRVPQQGTGAAGRVAPAEGSSHTKGCQQLKEQLCFLEQQLRQLQEKFHQVCDSGNAAQTQEDSEKVQPLPEKPGNSLNKDSATATSHPRKVPLWRSILEVCGMEENEDKCDTGGFPSAVRVLSQALKHELAGVMSQVVDSVLKTVWPKAASHLQQQHHHSLPVLGPDARREYFADGKCRKPLAEPPPMNAPCLLGSAQAEVLSGVLGKSVGSHAGSFSSKGVRKSSQVPNMGYSLNPAAPVQDSQLLSQLLDYGQHSLWYSDSHGSPSALERCPLEPLNLHWGTVKLRSSVVRQQEHHPLPLSRLVLRNTSSWGAAACRLSLTPRQMQEALTPGHLKKAKLMFFFTRYPSSTLLKTYFLDVQFSRCITSQLIKWFSNFREFYYIQVEKFARQALLEGVVDACTLQVSRDSELFRALNTHYNKGNDFEVPGRFLEVASLTLQEFFSAVRAGKDADPSWKKPIYKIISKLDSDIPEGFKAAGCSQEL</sequence>
<dbReference type="Proteomes" id="UP000529852">
    <property type="component" value="Unassembled WGS sequence"/>
</dbReference>
<feature type="non-terminal residue" evidence="9">
    <location>
        <position position="1"/>
    </location>
</feature>
<reference evidence="9 10" key="1">
    <citation type="submission" date="2019-09" db="EMBL/GenBank/DDBJ databases">
        <title>Bird 10,000 Genomes (B10K) Project - Family phase.</title>
        <authorList>
            <person name="Zhang G."/>
        </authorList>
    </citation>
    <scope>NUCLEOTIDE SEQUENCE [LARGE SCALE GENOMIC DNA]</scope>
    <source>
        <strain evidence="9">B10K-DU-003-06</strain>
    </source>
</reference>
<proteinExistence type="predicted"/>
<dbReference type="GO" id="GO:0031016">
    <property type="term" value="P:pancreas development"/>
    <property type="evidence" value="ECO:0007669"/>
    <property type="project" value="UniProtKB-ARBA"/>
</dbReference>
<gene>
    <name evidence="9" type="primary">Prox2</name>
    <name evidence="9" type="ORF">FURFIG_R06573</name>
</gene>